<dbReference type="PANTHER" id="PTHR46211">
    <property type="entry name" value="GLYCEROPHOSPHORYL DIESTER PHOSPHODIESTERASE"/>
    <property type="match status" value="1"/>
</dbReference>
<dbReference type="PANTHER" id="PTHR46211:SF1">
    <property type="entry name" value="GLYCEROPHOSPHODIESTER PHOSPHODIESTERASE, CYTOPLASMIC"/>
    <property type="match status" value="1"/>
</dbReference>
<reference evidence="2 3" key="1">
    <citation type="submission" date="2023-08" db="EMBL/GenBank/DDBJ databases">
        <authorList>
            <person name="Sharma P."/>
            <person name="Verma V."/>
            <person name="Mohan M.K."/>
            <person name="Dubey A.K."/>
        </authorList>
    </citation>
    <scope>NUCLEOTIDE SEQUENCE [LARGE SCALE GENOMIC DNA]</scope>
    <source>
        <strain evidence="2 3">ADP4</strain>
    </source>
</reference>
<accession>A0ABU7WS06</accession>
<dbReference type="InterPro" id="IPR030395">
    <property type="entry name" value="GP_PDE_dom"/>
</dbReference>
<dbReference type="Gene3D" id="3.20.20.190">
    <property type="entry name" value="Phosphatidylinositol (PI) phosphodiesterase"/>
    <property type="match status" value="2"/>
</dbReference>
<sequence length="357" mass="38927">MEAAADHGAEWVETDVQFTKDGQAVIMHDPTVDRMTDGTGRIDQLTADQISRLTVKGGGRVPTLEQVLASLRQRSARLLLEIKGPQSPAHVEKTLELVTEAGMAERTMIQSFDEDVVRNAAASAHGMKVALLRDKLDPDPVATARKFSLTAYSIAYKGLATVDRMTDGTGRIDQLTADQISRLTVKGGGRVPTLEQVLASLRQRSARLLLEIKGPQSPAHVEKTLELVTEAGMAERTMIQSFDEDVVRNAAASAHGMKVALLRDKLDPDPVATARKFSLTAYSIAYKGLAARPTALDQLKAAGIDVFVWTVDREPDWQTATTWGVDGIITNRPDVLLQWRKSHCTEPSLTPGRTDAR</sequence>
<dbReference type="Pfam" id="PF03009">
    <property type="entry name" value="GDPD"/>
    <property type="match status" value="2"/>
</dbReference>
<dbReference type="Proteomes" id="UP001348265">
    <property type="component" value="Unassembled WGS sequence"/>
</dbReference>
<dbReference type="PROSITE" id="PS51704">
    <property type="entry name" value="GP_PDE"/>
    <property type="match status" value="1"/>
</dbReference>
<evidence type="ECO:0000313" key="2">
    <source>
        <dbReference type="EMBL" id="MEF3114288.1"/>
    </source>
</evidence>
<name>A0ABU7WS06_9ACTN</name>
<protein>
    <submittedName>
        <fullName evidence="2">Glycerophosphodiester phosphodiesterase family protein</fullName>
    </submittedName>
</protein>
<dbReference type="CDD" id="cd08566">
    <property type="entry name" value="GDPD_AtGDE_like"/>
    <property type="match status" value="1"/>
</dbReference>
<gene>
    <name evidence="2" type="ORF">RB636_13985</name>
</gene>
<organism evidence="2 3">
    <name type="scientific">Streptomyces chrestomyceticus</name>
    <dbReference type="NCBI Taxonomy" id="68185"/>
    <lineage>
        <taxon>Bacteria</taxon>
        <taxon>Bacillati</taxon>
        <taxon>Actinomycetota</taxon>
        <taxon>Actinomycetes</taxon>
        <taxon>Kitasatosporales</taxon>
        <taxon>Streptomycetaceae</taxon>
        <taxon>Streptomyces</taxon>
    </lineage>
</organism>
<feature type="domain" description="GP-PDE" evidence="1">
    <location>
        <begin position="1"/>
        <end position="340"/>
    </location>
</feature>
<dbReference type="SUPFAM" id="SSF51695">
    <property type="entry name" value="PLC-like phosphodiesterases"/>
    <property type="match status" value="2"/>
</dbReference>
<dbReference type="EMBL" id="JAVFKM010000005">
    <property type="protein sequence ID" value="MEF3114288.1"/>
    <property type="molecule type" value="Genomic_DNA"/>
</dbReference>
<comment type="caution">
    <text evidence="2">The sequence shown here is derived from an EMBL/GenBank/DDBJ whole genome shotgun (WGS) entry which is preliminary data.</text>
</comment>
<evidence type="ECO:0000313" key="3">
    <source>
        <dbReference type="Proteomes" id="UP001348265"/>
    </source>
</evidence>
<dbReference type="CDD" id="cd08556">
    <property type="entry name" value="GDPD"/>
    <property type="match status" value="1"/>
</dbReference>
<proteinExistence type="predicted"/>
<keyword evidence="3" id="KW-1185">Reference proteome</keyword>
<evidence type="ECO:0000259" key="1">
    <source>
        <dbReference type="PROSITE" id="PS51704"/>
    </source>
</evidence>
<dbReference type="InterPro" id="IPR017946">
    <property type="entry name" value="PLC-like_Pdiesterase_TIM-brl"/>
</dbReference>